<evidence type="ECO:0000259" key="5">
    <source>
        <dbReference type="PROSITE" id="PS50931"/>
    </source>
</evidence>
<sequence>MTIRDMEIFIAVAETGQMGAAAKELYISQPTVSHAITQIEEEYHVKLFERLSKKLYITETGLEFLGYARHIMSTFREMEQYLHHASYQQNIQVGASLTVGSFFLSNIITRFERENPNINIRVYIDNSTNIAEKICQGTLDIAVIEGTVKHRDIISKDVHEDEMVLICGKNHPFASRDSIQLSEIAGKDFVLREEGSGTREFLTDIIEERGIPIVPKWICHSSDSIINIVAAGQGVSILSKSLLTHQNDVKQIAIEDLTLMRSFKIIYHKDKFLSSALQKLIADIEENFHCHG</sequence>
<evidence type="ECO:0000256" key="3">
    <source>
        <dbReference type="ARBA" id="ARBA00023125"/>
    </source>
</evidence>
<evidence type="ECO:0000256" key="4">
    <source>
        <dbReference type="ARBA" id="ARBA00023163"/>
    </source>
</evidence>
<evidence type="ECO:0000313" key="6">
    <source>
        <dbReference type="EMBL" id="EHI61033.1"/>
    </source>
</evidence>
<dbReference type="AlphaFoldDB" id="G5IBR5"/>
<dbReference type="Gene3D" id="1.10.10.10">
    <property type="entry name" value="Winged helix-like DNA-binding domain superfamily/Winged helix DNA-binding domain"/>
    <property type="match status" value="1"/>
</dbReference>
<name>G5IBR5_9FIRM</name>
<dbReference type="InterPro" id="IPR036388">
    <property type="entry name" value="WH-like_DNA-bd_sf"/>
</dbReference>
<evidence type="ECO:0000313" key="7">
    <source>
        <dbReference type="Proteomes" id="UP000005384"/>
    </source>
</evidence>
<protein>
    <recommendedName>
        <fullName evidence="5">HTH lysR-type domain-containing protein</fullName>
    </recommendedName>
</protein>
<dbReference type="GO" id="GO:0005829">
    <property type="term" value="C:cytosol"/>
    <property type="evidence" value="ECO:0007669"/>
    <property type="project" value="TreeGrafter"/>
</dbReference>
<dbReference type="RefSeq" id="WP_006779084.1">
    <property type="nucleotide sequence ID" value="NZ_CP040506.1"/>
</dbReference>
<keyword evidence="4" id="KW-0804">Transcription</keyword>
<evidence type="ECO:0000256" key="1">
    <source>
        <dbReference type="ARBA" id="ARBA00009437"/>
    </source>
</evidence>
<dbReference type="PRINTS" id="PR00039">
    <property type="entry name" value="HTHLYSR"/>
</dbReference>
<accession>G5IBR5</accession>
<dbReference type="PROSITE" id="PS50931">
    <property type="entry name" value="HTH_LYSR"/>
    <property type="match status" value="1"/>
</dbReference>
<dbReference type="HOGENOM" id="CLU_039613_6_1_9"/>
<dbReference type="InterPro" id="IPR000847">
    <property type="entry name" value="LysR_HTH_N"/>
</dbReference>
<feature type="domain" description="HTH lysR-type" evidence="5">
    <location>
        <begin position="1"/>
        <end position="58"/>
    </location>
</feature>
<dbReference type="FunFam" id="1.10.10.10:FF:000001">
    <property type="entry name" value="LysR family transcriptional regulator"/>
    <property type="match status" value="1"/>
</dbReference>
<dbReference type="InterPro" id="IPR036390">
    <property type="entry name" value="WH_DNA-bd_sf"/>
</dbReference>
<dbReference type="EMBL" id="ADLN01000009">
    <property type="protein sequence ID" value="EHI61033.1"/>
    <property type="molecule type" value="Genomic_DNA"/>
</dbReference>
<dbReference type="PANTHER" id="PTHR30419">
    <property type="entry name" value="HTH-TYPE TRANSCRIPTIONAL REGULATOR YBHD"/>
    <property type="match status" value="1"/>
</dbReference>
<proteinExistence type="inferred from homology"/>
<organism evidence="6 7">
    <name type="scientific">Hungatella hathewayi WAL-18680</name>
    <dbReference type="NCBI Taxonomy" id="742737"/>
    <lineage>
        <taxon>Bacteria</taxon>
        <taxon>Bacillati</taxon>
        <taxon>Bacillota</taxon>
        <taxon>Clostridia</taxon>
        <taxon>Lachnospirales</taxon>
        <taxon>Lachnospiraceae</taxon>
        <taxon>Hungatella</taxon>
    </lineage>
</organism>
<dbReference type="GO" id="GO:0003700">
    <property type="term" value="F:DNA-binding transcription factor activity"/>
    <property type="evidence" value="ECO:0007669"/>
    <property type="project" value="InterPro"/>
</dbReference>
<keyword evidence="7" id="KW-1185">Reference proteome</keyword>
<gene>
    <name evidence="6" type="ORF">HMPREF9473_01098</name>
</gene>
<dbReference type="SUPFAM" id="SSF53850">
    <property type="entry name" value="Periplasmic binding protein-like II"/>
    <property type="match status" value="1"/>
</dbReference>
<dbReference type="Proteomes" id="UP000005384">
    <property type="component" value="Unassembled WGS sequence"/>
</dbReference>
<dbReference type="InterPro" id="IPR005119">
    <property type="entry name" value="LysR_subst-bd"/>
</dbReference>
<dbReference type="Gene3D" id="3.40.190.290">
    <property type="match status" value="1"/>
</dbReference>
<dbReference type="PATRIC" id="fig|742737.3.peg.1102"/>
<dbReference type="Pfam" id="PF00126">
    <property type="entry name" value="HTH_1"/>
    <property type="match status" value="1"/>
</dbReference>
<dbReference type="SUPFAM" id="SSF46785">
    <property type="entry name" value="Winged helix' DNA-binding domain"/>
    <property type="match status" value="1"/>
</dbReference>
<dbReference type="OrthoDB" id="9785745at2"/>
<reference evidence="6 7" key="1">
    <citation type="submission" date="2011-08" db="EMBL/GenBank/DDBJ databases">
        <title>The Genome Sequence of Clostridium hathewayi WAL-18680.</title>
        <authorList>
            <consortium name="The Broad Institute Genome Sequencing Platform"/>
            <person name="Earl A."/>
            <person name="Ward D."/>
            <person name="Feldgarden M."/>
            <person name="Gevers D."/>
            <person name="Finegold S.M."/>
            <person name="Summanen P.H."/>
            <person name="Molitoris D.R."/>
            <person name="Song M."/>
            <person name="Daigneault M."/>
            <person name="Allen-Vercoe E."/>
            <person name="Young S.K."/>
            <person name="Zeng Q."/>
            <person name="Gargeya S."/>
            <person name="Fitzgerald M."/>
            <person name="Haas B."/>
            <person name="Abouelleil A."/>
            <person name="Alvarado L."/>
            <person name="Arachchi H.M."/>
            <person name="Berlin A."/>
            <person name="Brown A."/>
            <person name="Chapman S.B."/>
            <person name="Chen Z."/>
            <person name="Dunbar C."/>
            <person name="Freedman E."/>
            <person name="Gearin G."/>
            <person name="Gellesch M."/>
            <person name="Goldberg J."/>
            <person name="Griggs A."/>
            <person name="Gujja S."/>
            <person name="Heiman D."/>
            <person name="Howarth C."/>
            <person name="Larson L."/>
            <person name="Lui A."/>
            <person name="MacDonald P.J.P."/>
            <person name="Montmayeur A."/>
            <person name="Murphy C."/>
            <person name="Neiman D."/>
            <person name="Pearson M."/>
            <person name="Priest M."/>
            <person name="Roberts A."/>
            <person name="Saif S."/>
            <person name="Shea T."/>
            <person name="Shenoy N."/>
            <person name="Sisk P."/>
            <person name="Stolte C."/>
            <person name="Sykes S."/>
            <person name="Wortman J."/>
            <person name="Nusbaum C."/>
            <person name="Birren B."/>
        </authorList>
    </citation>
    <scope>NUCLEOTIDE SEQUENCE [LARGE SCALE GENOMIC DNA]</scope>
    <source>
        <strain evidence="6 7">WAL-18680</strain>
    </source>
</reference>
<comment type="caution">
    <text evidence="6">The sequence shown here is derived from an EMBL/GenBank/DDBJ whole genome shotgun (WGS) entry which is preliminary data.</text>
</comment>
<comment type="similarity">
    <text evidence="1">Belongs to the LysR transcriptional regulatory family.</text>
</comment>
<dbReference type="GO" id="GO:0003677">
    <property type="term" value="F:DNA binding"/>
    <property type="evidence" value="ECO:0007669"/>
    <property type="project" value="UniProtKB-KW"/>
</dbReference>
<keyword evidence="2" id="KW-0805">Transcription regulation</keyword>
<evidence type="ECO:0000256" key="2">
    <source>
        <dbReference type="ARBA" id="ARBA00023015"/>
    </source>
</evidence>
<keyword evidence="3" id="KW-0238">DNA-binding</keyword>
<dbReference type="InterPro" id="IPR050950">
    <property type="entry name" value="HTH-type_LysR_regulators"/>
</dbReference>
<dbReference type="Pfam" id="PF03466">
    <property type="entry name" value="LysR_substrate"/>
    <property type="match status" value="1"/>
</dbReference>
<dbReference type="PANTHER" id="PTHR30419:SF8">
    <property type="entry name" value="NITROGEN ASSIMILATION TRANSCRIPTIONAL ACTIVATOR-RELATED"/>
    <property type="match status" value="1"/>
</dbReference>